<sequence length="267" mass="29787">MRLLKVGLPLFGLVTNTYGWEHLGHEWHAPFPSDSRSPCPGLNAMANHGYLPRSGRDIDLATLRNAVASAYNYEPTAFDIAFEQAVGYNITTTGNESTINLVHLARHEGPEFDGSLSRNDIYFGDDLHFDYSIWKTVAQSLNLYDTLGPEAQYVTVEMAAKARAARVKNAKAINPTFNASDLATSGSPGTTGVYLTTLWDDRVGAVPKSWIRAFFGMCDFFYLNISNTDTTLEEERIPYLEGYRPPKIPRTQDNFTEMAKRVMEVQG</sequence>
<feature type="domain" description="Heme haloperoxidase family profile" evidence="9">
    <location>
        <begin position="23"/>
        <end position="260"/>
    </location>
</feature>
<dbReference type="SUPFAM" id="SSF47571">
    <property type="entry name" value="Cloroperoxidase"/>
    <property type="match status" value="1"/>
</dbReference>
<evidence type="ECO:0000256" key="3">
    <source>
        <dbReference type="ARBA" id="ARBA00022617"/>
    </source>
</evidence>
<dbReference type="InterPro" id="IPR000028">
    <property type="entry name" value="Chloroperoxidase"/>
</dbReference>
<proteinExistence type="inferred from homology"/>
<keyword evidence="8" id="KW-0732">Signal</keyword>
<evidence type="ECO:0000313" key="10">
    <source>
        <dbReference type="EMBL" id="KAJ5342318.1"/>
    </source>
</evidence>
<feature type="chain" id="PRO_5040996406" evidence="8">
    <location>
        <begin position="20"/>
        <end position="267"/>
    </location>
</feature>
<name>A0A9W9UIE5_PENBR</name>
<dbReference type="GO" id="GO:0004601">
    <property type="term" value="F:peroxidase activity"/>
    <property type="evidence" value="ECO:0007669"/>
    <property type="project" value="UniProtKB-KW"/>
</dbReference>
<dbReference type="Proteomes" id="UP001148299">
    <property type="component" value="Unassembled WGS sequence"/>
</dbReference>
<keyword evidence="11" id="KW-1185">Reference proteome</keyword>
<evidence type="ECO:0000256" key="7">
    <source>
        <dbReference type="ARBA" id="ARBA00025795"/>
    </source>
</evidence>
<dbReference type="PANTHER" id="PTHR33577:SF19">
    <property type="entry name" value="HEME HALOPEROXIDASE FAMILY PROFILE DOMAIN-CONTAINING PROTEIN-RELATED"/>
    <property type="match status" value="1"/>
</dbReference>
<keyword evidence="6" id="KW-0408">Iron</keyword>
<dbReference type="EMBL" id="JAPZBR010000008">
    <property type="protein sequence ID" value="KAJ5342318.1"/>
    <property type="molecule type" value="Genomic_DNA"/>
</dbReference>
<evidence type="ECO:0000313" key="11">
    <source>
        <dbReference type="Proteomes" id="UP001148299"/>
    </source>
</evidence>
<reference evidence="10" key="1">
    <citation type="submission" date="2022-12" db="EMBL/GenBank/DDBJ databases">
        <authorList>
            <person name="Petersen C."/>
        </authorList>
    </citation>
    <scope>NUCLEOTIDE SEQUENCE</scope>
    <source>
        <strain evidence="10">IBT 35675</strain>
    </source>
</reference>
<accession>A0A9W9UIE5</accession>
<dbReference type="Pfam" id="PF01328">
    <property type="entry name" value="Peroxidase_2"/>
    <property type="match status" value="1"/>
</dbReference>
<gene>
    <name evidence="10" type="ORF">N7541_011442</name>
</gene>
<evidence type="ECO:0000256" key="8">
    <source>
        <dbReference type="SAM" id="SignalP"/>
    </source>
</evidence>
<comment type="similarity">
    <text evidence="7">Belongs to the chloroperoxidase family.</text>
</comment>
<evidence type="ECO:0000256" key="2">
    <source>
        <dbReference type="ARBA" id="ARBA00022559"/>
    </source>
</evidence>
<dbReference type="GO" id="GO:0046872">
    <property type="term" value="F:metal ion binding"/>
    <property type="evidence" value="ECO:0007669"/>
    <property type="project" value="UniProtKB-KW"/>
</dbReference>
<dbReference type="PROSITE" id="PS51405">
    <property type="entry name" value="HEME_HALOPEROXIDASE"/>
    <property type="match status" value="1"/>
</dbReference>
<keyword evidence="3" id="KW-0349">Heme</keyword>
<dbReference type="PANTHER" id="PTHR33577">
    <property type="entry name" value="STERIGMATOCYSTIN BIOSYNTHESIS PEROXIDASE STCC-RELATED"/>
    <property type="match status" value="1"/>
</dbReference>
<keyword evidence="4" id="KW-0479">Metal-binding</keyword>
<reference evidence="10" key="2">
    <citation type="journal article" date="2023" name="IMA Fungus">
        <title>Comparative genomic study of the Penicillium genus elucidates a diverse pangenome and 15 lateral gene transfer events.</title>
        <authorList>
            <person name="Petersen C."/>
            <person name="Sorensen T."/>
            <person name="Nielsen M.R."/>
            <person name="Sondergaard T.E."/>
            <person name="Sorensen J.L."/>
            <person name="Fitzpatrick D.A."/>
            <person name="Frisvad J.C."/>
            <person name="Nielsen K.L."/>
        </authorList>
    </citation>
    <scope>NUCLEOTIDE SEQUENCE</scope>
    <source>
        <strain evidence="10">IBT 35675</strain>
    </source>
</reference>
<dbReference type="Gene3D" id="1.10.489.10">
    <property type="entry name" value="Chloroperoxidase-like"/>
    <property type="match status" value="1"/>
</dbReference>
<keyword evidence="2" id="KW-0575">Peroxidase</keyword>
<evidence type="ECO:0000259" key="9">
    <source>
        <dbReference type="PROSITE" id="PS51405"/>
    </source>
</evidence>
<organism evidence="10 11">
    <name type="scientific">Penicillium brevicompactum</name>
    <dbReference type="NCBI Taxonomy" id="5074"/>
    <lineage>
        <taxon>Eukaryota</taxon>
        <taxon>Fungi</taxon>
        <taxon>Dikarya</taxon>
        <taxon>Ascomycota</taxon>
        <taxon>Pezizomycotina</taxon>
        <taxon>Eurotiomycetes</taxon>
        <taxon>Eurotiomycetidae</taxon>
        <taxon>Eurotiales</taxon>
        <taxon>Aspergillaceae</taxon>
        <taxon>Penicillium</taxon>
    </lineage>
</organism>
<comment type="cofactor">
    <cofactor evidence="1">
        <name>heme b</name>
        <dbReference type="ChEBI" id="CHEBI:60344"/>
    </cofactor>
</comment>
<dbReference type="InterPro" id="IPR036851">
    <property type="entry name" value="Chloroperoxidase-like_sf"/>
</dbReference>
<feature type="signal peptide" evidence="8">
    <location>
        <begin position="1"/>
        <end position="19"/>
    </location>
</feature>
<protein>
    <submittedName>
        <fullName evidence="10">Chloroperoxidase</fullName>
    </submittedName>
</protein>
<evidence type="ECO:0000256" key="4">
    <source>
        <dbReference type="ARBA" id="ARBA00022723"/>
    </source>
</evidence>
<dbReference type="AlphaFoldDB" id="A0A9W9UIE5"/>
<evidence type="ECO:0000256" key="6">
    <source>
        <dbReference type="ARBA" id="ARBA00023004"/>
    </source>
</evidence>
<evidence type="ECO:0000256" key="1">
    <source>
        <dbReference type="ARBA" id="ARBA00001970"/>
    </source>
</evidence>
<comment type="caution">
    <text evidence="10">The sequence shown here is derived from an EMBL/GenBank/DDBJ whole genome shotgun (WGS) entry which is preliminary data.</text>
</comment>
<keyword evidence="5" id="KW-0560">Oxidoreductase</keyword>
<evidence type="ECO:0000256" key="5">
    <source>
        <dbReference type="ARBA" id="ARBA00023002"/>
    </source>
</evidence>